<dbReference type="EnsemblPlants" id="Kaladp0615s0001.1.v1.1">
    <property type="protein sequence ID" value="Kaladp0615s0001.1.v1.1"/>
    <property type="gene ID" value="Kaladp0615s0001.v1.1"/>
</dbReference>
<evidence type="ECO:0000313" key="3">
    <source>
        <dbReference type="Proteomes" id="UP000594263"/>
    </source>
</evidence>
<keyword evidence="3" id="KW-1185">Reference proteome</keyword>
<protein>
    <submittedName>
        <fullName evidence="2">Uncharacterized protein</fullName>
    </submittedName>
</protein>
<dbReference type="Gramene" id="Kaladp0615s0001.1.v1.1">
    <property type="protein sequence ID" value="Kaladp0615s0001.1.v1.1"/>
    <property type="gene ID" value="Kaladp0615s0001.v1.1"/>
</dbReference>
<feature type="compositionally biased region" description="Polar residues" evidence="1">
    <location>
        <begin position="85"/>
        <end position="110"/>
    </location>
</feature>
<dbReference type="AlphaFoldDB" id="A0A7N0VDK7"/>
<accession>A0A7N0VDK7</accession>
<evidence type="ECO:0000256" key="1">
    <source>
        <dbReference type="SAM" id="MobiDB-lite"/>
    </source>
</evidence>
<reference evidence="2" key="1">
    <citation type="submission" date="2021-01" db="UniProtKB">
        <authorList>
            <consortium name="EnsemblPlants"/>
        </authorList>
    </citation>
    <scope>IDENTIFICATION</scope>
</reference>
<sequence length="110" mass="11873">MIAPVVIRTAADLWLCLCPCQPDSTGARYSHRITGSAVPRNQQVKKIHTGAGMGPRTEQKKDICSWTRMEGTGSGGGRKNKRKTGCNTRTSQEVTHPSTTLAQGSLTAEF</sequence>
<name>A0A7N0VDK7_KALFE</name>
<evidence type="ECO:0000313" key="2">
    <source>
        <dbReference type="EnsemblPlants" id="Kaladp0615s0001.1.v1.1"/>
    </source>
</evidence>
<proteinExistence type="predicted"/>
<feature type="region of interest" description="Disordered" evidence="1">
    <location>
        <begin position="39"/>
        <end position="110"/>
    </location>
</feature>
<organism evidence="2 3">
    <name type="scientific">Kalanchoe fedtschenkoi</name>
    <name type="common">Lavender scallops</name>
    <name type="synonym">South American air plant</name>
    <dbReference type="NCBI Taxonomy" id="63787"/>
    <lineage>
        <taxon>Eukaryota</taxon>
        <taxon>Viridiplantae</taxon>
        <taxon>Streptophyta</taxon>
        <taxon>Embryophyta</taxon>
        <taxon>Tracheophyta</taxon>
        <taxon>Spermatophyta</taxon>
        <taxon>Magnoliopsida</taxon>
        <taxon>eudicotyledons</taxon>
        <taxon>Gunneridae</taxon>
        <taxon>Pentapetalae</taxon>
        <taxon>Saxifragales</taxon>
        <taxon>Crassulaceae</taxon>
        <taxon>Kalanchoe</taxon>
    </lineage>
</organism>
<dbReference type="Proteomes" id="UP000594263">
    <property type="component" value="Unplaced"/>
</dbReference>